<dbReference type="InterPro" id="IPR036179">
    <property type="entry name" value="Ig-like_dom_sf"/>
</dbReference>
<feature type="compositionally biased region" description="Basic and acidic residues" evidence="5">
    <location>
        <begin position="416"/>
        <end position="429"/>
    </location>
</feature>
<organism evidence="7 8">
    <name type="scientific">Phrynosoma platyrhinos</name>
    <name type="common">Desert horned lizard</name>
    <dbReference type="NCBI Taxonomy" id="52577"/>
    <lineage>
        <taxon>Eukaryota</taxon>
        <taxon>Metazoa</taxon>
        <taxon>Chordata</taxon>
        <taxon>Craniata</taxon>
        <taxon>Vertebrata</taxon>
        <taxon>Euteleostomi</taxon>
        <taxon>Lepidosauria</taxon>
        <taxon>Squamata</taxon>
        <taxon>Bifurcata</taxon>
        <taxon>Unidentata</taxon>
        <taxon>Episquamata</taxon>
        <taxon>Toxicofera</taxon>
        <taxon>Iguania</taxon>
        <taxon>Phrynosomatidae</taxon>
        <taxon>Phrynosomatinae</taxon>
        <taxon>Phrynosoma</taxon>
    </lineage>
</organism>
<keyword evidence="8" id="KW-1185">Reference proteome</keyword>
<evidence type="ECO:0000256" key="1">
    <source>
        <dbReference type="ARBA" id="ARBA00008651"/>
    </source>
</evidence>
<feature type="region of interest" description="Disordered" evidence="5">
    <location>
        <begin position="460"/>
        <end position="480"/>
    </location>
</feature>
<dbReference type="Proteomes" id="UP000826234">
    <property type="component" value="Unassembled WGS sequence"/>
</dbReference>
<sequence>MLGSHALDGCNNSEGAFICVNSTHGFQEMPKKGQKPPVGTVIAYQPTDYLPPALEAQSLVMAAKDAENLKATNIEKEKCYGIRVVFSQSTFCAIIAQLTEETQPIFETTLKSYAVSEDADAKFTCIVTGYPQPEVTWYRDDEEMDRYCGLPKYEIFRHGNRHTLQLYKCTEEDAAIYQASARNSKGIVSCSGVLEVGKMTEYKIHQRWFAKLKRNAEAKLREIEQSRKRGKENVEIDQLRRVSPDRFQRKRRLTGEIGMHSGTSLWDKEEKAKVRIPDGKPRFGEADKAKNKESLLNTTSLFSNNFITGRLEGDVKTNGDSSLESGEENGEENTNGFLTYIYETVEIMKAKPATKDFAAKKKKKEENTNSLPSANQDISRQEERTQSRRNVLTQKDTRPSSSLSKSVSSLANKGLTEAEPKDLPSHSTEKPTSLPSSVPSKSDVYFSLKDMYLDIGAKVEAEQQTPEPKAGRTGIGQPAGDASILEESFHITSLVPKRAKPEEGRNESYKERKMEENEAIETENAKMAATEKVRDLNTVLFQSPMWPMEPKTEVQPSIKMGTVLEVSNKSAFESNLQHLSQASETSCGVQPSFSKESETRILDGQIRETDLLDSLPIEVEPAPQHQILSREPGNIDTSLSLQEAKQNLQKATLEEQLHTQGLCKVL</sequence>
<dbReference type="InterPro" id="IPR003599">
    <property type="entry name" value="Ig_sub"/>
</dbReference>
<dbReference type="PROSITE" id="PS50835">
    <property type="entry name" value="IG_LIKE"/>
    <property type="match status" value="1"/>
</dbReference>
<feature type="region of interest" description="Disordered" evidence="5">
    <location>
        <begin position="496"/>
        <end position="518"/>
    </location>
</feature>
<feature type="compositionally biased region" description="Polar residues" evidence="5">
    <location>
        <begin position="368"/>
        <end position="378"/>
    </location>
</feature>
<dbReference type="EC" id="2.7.11.1" evidence="2"/>
<feature type="region of interest" description="Disordered" evidence="5">
    <location>
        <begin position="311"/>
        <end position="334"/>
    </location>
</feature>
<dbReference type="Pfam" id="PF07679">
    <property type="entry name" value="I-set"/>
    <property type="match status" value="1"/>
</dbReference>
<comment type="similarity">
    <text evidence="1">Belongs to the protein kinase superfamily. Alpha-type protein kinase family. ALPK subfamily.</text>
</comment>
<dbReference type="SUPFAM" id="SSF48726">
    <property type="entry name" value="Immunoglobulin"/>
    <property type="match status" value="1"/>
</dbReference>
<name>A0ABQ7SRL7_PHRPL</name>
<dbReference type="SMART" id="SM00409">
    <property type="entry name" value="IG"/>
    <property type="match status" value="1"/>
</dbReference>
<dbReference type="PANTHER" id="PTHR47091">
    <property type="entry name" value="ALPHA-PROTEIN KINASE 2-RELATED"/>
    <property type="match status" value="1"/>
</dbReference>
<comment type="catalytic activity">
    <reaction evidence="3">
        <text>L-threonyl-[protein] + ATP = O-phospho-L-threonyl-[protein] + ADP + H(+)</text>
        <dbReference type="Rhea" id="RHEA:46608"/>
        <dbReference type="Rhea" id="RHEA-COMP:11060"/>
        <dbReference type="Rhea" id="RHEA-COMP:11605"/>
        <dbReference type="ChEBI" id="CHEBI:15378"/>
        <dbReference type="ChEBI" id="CHEBI:30013"/>
        <dbReference type="ChEBI" id="CHEBI:30616"/>
        <dbReference type="ChEBI" id="CHEBI:61977"/>
        <dbReference type="ChEBI" id="CHEBI:456216"/>
        <dbReference type="EC" id="2.7.11.1"/>
    </reaction>
</comment>
<proteinExistence type="inferred from homology"/>
<evidence type="ECO:0000256" key="5">
    <source>
        <dbReference type="SAM" id="MobiDB-lite"/>
    </source>
</evidence>
<protein>
    <recommendedName>
        <fullName evidence="2">non-specific serine/threonine protein kinase</fullName>
        <ecNumber evidence="2">2.7.11.1</ecNumber>
    </recommendedName>
</protein>
<dbReference type="EMBL" id="JAIPUX010003439">
    <property type="protein sequence ID" value="KAH0619926.1"/>
    <property type="molecule type" value="Genomic_DNA"/>
</dbReference>
<evidence type="ECO:0000313" key="8">
    <source>
        <dbReference type="Proteomes" id="UP000826234"/>
    </source>
</evidence>
<accession>A0ABQ7SRL7</accession>
<feature type="region of interest" description="Disordered" evidence="5">
    <location>
        <begin position="359"/>
        <end position="441"/>
    </location>
</feature>
<evidence type="ECO:0000259" key="6">
    <source>
        <dbReference type="PROSITE" id="PS50835"/>
    </source>
</evidence>
<feature type="compositionally biased region" description="Low complexity" evidence="5">
    <location>
        <begin position="400"/>
        <end position="410"/>
    </location>
</feature>
<dbReference type="Gene3D" id="2.60.40.10">
    <property type="entry name" value="Immunoglobulins"/>
    <property type="match status" value="1"/>
</dbReference>
<dbReference type="InterPro" id="IPR013098">
    <property type="entry name" value="Ig_I-set"/>
</dbReference>
<comment type="caution">
    <text evidence="7">The sequence shown here is derived from an EMBL/GenBank/DDBJ whole genome shotgun (WGS) entry which is preliminary data.</text>
</comment>
<dbReference type="InterPro" id="IPR003598">
    <property type="entry name" value="Ig_sub2"/>
</dbReference>
<reference evidence="7 8" key="1">
    <citation type="journal article" date="2022" name="Gigascience">
        <title>A chromosome-level genome assembly and annotation of the desert horned lizard, Phrynosoma platyrhinos, provides insight into chromosomal rearrangements among reptiles.</title>
        <authorList>
            <person name="Koochekian N."/>
            <person name="Ascanio A."/>
            <person name="Farleigh K."/>
            <person name="Card D.C."/>
            <person name="Schield D.R."/>
            <person name="Castoe T.A."/>
            <person name="Jezkova T."/>
        </authorList>
    </citation>
    <scope>NUCLEOTIDE SEQUENCE [LARGE SCALE GENOMIC DNA]</scope>
    <source>
        <strain evidence="7">NK-2021</strain>
    </source>
</reference>
<feature type="compositionally biased region" description="Polar residues" evidence="5">
    <location>
        <begin position="430"/>
        <end position="440"/>
    </location>
</feature>
<comment type="catalytic activity">
    <reaction evidence="4">
        <text>L-seryl-[protein] + ATP = O-phospho-L-seryl-[protein] + ADP + H(+)</text>
        <dbReference type="Rhea" id="RHEA:17989"/>
        <dbReference type="Rhea" id="RHEA-COMP:9863"/>
        <dbReference type="Rhea" id="RHEA-COMP:11604"/>
        <dbReference type="ChEBI" id="CHEBI:15378"/>
        <dbReference type="ChEBI" id="CHEBI:29999"/>
        <dbReference type="ChEBI" id="CHEBI:30616"/>
        <dbReference type="ChEBI" id="CHEBI:83421"/>
        <dbReference type="ChEBI" id="CHEBI:456216"/>
        <dbReference type="EC" id="2.7.11.1"/>
    </reaction>
</comment>
<evidence type="ECO:0000256" key="2">
    <source>
        <dbReference type="ARBA" id="ARBA00012513"/>
    </source>
</evidence>
<evidence type="ECO:0000256" key="3">
    <source>
        <dbReference type="ARBA" id="ARBA00047899"/>
    </source>
</evidence>
<dbReference type="SMART" id="SM00408">
    <property type="entry name" value="IGc2"/>
    <property type="match status" value="1"/>
</dbReference>
<feature type="domain" description="Ig-like" evidence="6">
    <location>
        <begin position="104"/>
        <end position="195"/>
    </location>
</feature>
<feature type="compositionally biased region" description="Basic and acidic residues" evidence="5">
    <location>
        <begin position="499"/>
        <end position="516"/>
    </location>
</feature>
<evidence type="ECO:0000256" key="4">
    <source>
        <dbReference type="ARBA" id="ARBA00048679"/>
    </source>
</evidence>
<dbReference type="PANTHER" id="PTHR47091:SF1">
    <property type="entry name" value="ALPHA-PROTEIN KINASE 3"/>
    <property type="match status" value="1"/>
</dbReference>
<dbReference type="InterPro" id="IPR013783">
    <property type="entry name" value="Ig-like_fold"/>
</dbReference>
<gene>
    <name evidence="7" type="ORF">JD844_014364</name>
</gene>
<evidence type="ECO:0000313" key="7">
    <source>
        <dbReference type="EMBL" id="KAH0619926.1"/>
    </source>
</evidence>
<dbReference type="InterPro" id="IPR007110">
    <property type="entry name" value="Ig-like_dom"/>
</dbReference>